<protein>
    <submittedName>
        <fullName evidence="2">Protein/nucleic acid deglycase 3</fullName>
        <ecNumber evidence="2">3.1.2.-</ecNumber>
    </submittedName>
</protein>
<dbReference type="GO" id="GO:0005737">
    <property type="term" value="C:cytoplasm"/>
    <property type="evidence" value="ECO:0007669"/>
    <property type="project" value="TreeGrafter"/>
</dbReference>
<feature type="domain" description="DJ-1/PfpI" evidence="1">
    <location>
        <begin position="2"/>
        <end position="164"/>
    </location>
</feature>
<dbReference type="SUPFAM" id="SSF52317">
    <property type="entry name" value="Class I glutamine amidotransferase-like"/>
    <property type="match status" value="1"/>
</dbReference>
<sequence>MKKAYLFLAYGFEETEALTTVDILRRADIEVITVSISTNNIISGTHRIPIVADIKIDECGFCDADAIIIPGGQPGVNNLKACDKIKNIIKTNCENNKLICAICAAPIILGEMGLLKGKKATCYPGWEASLEGAVLSEDRVCVDGNIVTSRGIGTDIDFALEIIKILDSEIKAENVKKSILAD</sequence>
<dbReference type="InterPro" id="IPR050325">
    <property type="entry name" value="Prot/Nucl_acid_deglycase"/>
</dbReference>
<dbReference type="Pfam" id="PF01965">
    <property type="entry name" value="DJ-1_PfpI"/>
    <property type="match status" value="1"/>
</dbReference>
<keyword evidence="2" id="KW-0378">Hydrolase</keyword>
<comment type="caution">
    <text evidence="2">The sequence shown here is derived from an EMBL/GenBank/DDBJ whole genome shotgun (WGS) entry which is preliminary data.</text>
</comment>
<dbReference type="EC" id="3.1.2.-" evidence="2"/>
<dbReference type="GO" id="GO:0016787">
    <property type="term" value="F:hydrolase activity"/>
    <property type="evidence" value="ECO:0007669"/>
    <property type="project" value="UniProtKB-KW"/>
</dbReference>
<organism evidence="2">
    <name type="scientific">bioreactor metagenome</name>
    <dbReference type="NCBI Taxonomy" id="1076179"/>
    <lineage>
        <taxon>unclassified sequences</taxon>
        <taxon>metagenomes</taxon>
        <taxon>ecological metagenomes</taxon>
    </lineage>
</organism>
<dbReference type="InterPro" id="IPR002818">
    <property type="entry name" value="DJ-1/PfpI"/>
</dbReference>
<accession>A0A644ZU36</accession>
<dbReference type="CDD" id="cd03135">
    <property type="entry name" value="GATase1_DJ-1"/>
    <property type="match status" value="1"/>
</dbReference>
<dbReference type="InterPro" id="IPR029062">
    <property type="entry name" value="Class_I_gatase-like"/>
</dbReference>
<reference evidence="2" key="1">
    <citation type="submission" date="2019-08" db="EMBL/GenBank/DDBJ databases">
        <authorList>
            <person name="Kucharzyk K."/>
            <person name="Murdoch R.W."/>
            <person name="Higgins S."/>
            <person name="Loffler F."/>
        </authorList>
    </citation>
    <scope>NUCLEOTIDE SEQUENCE</scope>
</reference>
<dbReference type="Gene3D" id="3.40.50.880">
    <property type="match status" value="1"/>
</dbReference>
<dbReference type="PANTHER" id="PTHR48094">
    <property type="entry name" value="PROTEIN/NUCLEIC ACID DEGLYCASE DJ-1-RELATED"/>
    <property type="match status" value="1"/>
</dbReference>
<proteinExistence type="predicted"/>
<name>A0A644ZU36_9ZZZZ</name>
<gene>
    <name evidence="2" type="primary">yajL_9</name>
    <name evidence="2" type="ORF">SDC9_90074</name>
</gene>
<dbReference type="AlphaFoldDB" id="A0A644ZU36"/>
<dbReference type="InterPro" id="IPR006287">
    <property type="entry name" value="DJ-1"/>
</dbReference>
<evidence type="ECO:0000259" key="1">
    <source>
        <dbReference type="Pfam" id="PF01965"/>
    </source>
</evidence>
<evidence type="ECO:0000313" key="2">
    <source>
        <dbReference type="EMBL" id="MPM43401.1"/>
    </source>
</evidence>
<dbReference type="NCBIfam" id="TIGR01383">
    <property type="entry name" value="not_thiJ"/>
    <property type="match status" value="1"/>
</dbReference>
<dbReference type="EMBL" id="VSSQ01010089">
    <property type="protein sequence ID" value="MPM43401.1"/>
    <property type="molecule type" value="Genomic_DNA"/>
</dbReference>
<dbReference type="PANTHER" id="PTHR48094:SF12">
    <property type="entry name" value="PARKINSON DISEASE PROTEIN 7 HOMOLOG"/>
    <property type="match status" value="1"/>
</dbReference>